<dbReference type="RefSeq" id="YP_009101346.1">
    <property type="nucleotide sequence ID" value="NC_025444.1"/>
</dbReference>
<evidence type="ECO:0000313" key="2">
    <source>
        <dbReference type="Proteomes" id="UP000001547"/>
    </source>
</evidence>
<gene>
    <name evidence="1" type="primary">93</name>
    <name evidence="1" type="ORF">REDROCK_93</name>
</gene>
<evidence type="ECO:0000313" key="1">
    <source>
        <dbReference type="EMBL" id="ADB93786.1"/>
    </source>
</evidence>
<dbReference type="Proteomes" id="UP000001547">
    <property type="component" value="Segment"/>
</dbReference>
<protein>
    <submittedName>
        <fullName evidence="1">Uncharacterized protein</fullName>
    </submittedName>
</protein>
<dbReference type="EMBL" id="GU339467">
    <property type="protein sequence ID" value="ADB93786.1"/>
    <property type="molecule type" value="Genomic_DNA"/>
</dbReference>
<dbReference type="KEGG" id="vg:22111036"/>
<organism evidence="1 2">
    <name type="scientific">Mycobacterium phage RedRock</name>
    <dbReference type="NCBI Taxonomy" id="711470"/>
    <lineage>
        <taxon>Viruses</taxon>
        <taxon>Duplodnaviria</taxon>
        <taxon>Heunggongvirae</taxon>
        <taxon>Uroviricota</taxon>
        <taxon>Caudoviricetes</taxon>
        <taxon>Fromanvirus</taxon>
        <taxon>Fromanvirus redrock</taxon>
    </lineage>
</organism>
<proteinExistence type="predicted"/>
<keyword evidence="2" id="KW-1185">Reference proteome</keyword>
<dbReference type="OrthoDB" id="20061at10239"/>
<sequence length="82" mass="9535">MAQTQSVTLEKHGRFTFDVDVYAQTWDSHRQYSELHLRGIVASMAYDSVRDVDQGLSRFELIAMLAEFETNRLNLFEGKSIY</sequence>
<reference evidence="2" key="1">
    <citation type="submission" date="2009-12" db="EMBL/GenBank/DDBJ databases">
        <authorList>
            <person name="Jacobs-Sera D."/>
            <person name="Zellars M."/>
            <person name="Wells M.E."/>
            <person name="Webb J.L."/>
            <person name="Ware V.C."/>
            <person name="Vazquez E."/>
            <person name="TamarapuParthasarathy P."/>
            <person name="Smith I.A."/>
            <person name="Simon S.E."/>
            <person name="Shaffer C.D."/>
            <person name="Rubin M.R."/>
            <person name="Rosenzweig R.F."/>
            <person name="Rinehart C.A."/>
            <person name="Qin H."/>
            <person name="Pillay I."/>
            <person name="Payne D.E.II."/>
            <person name="Padolina J.M."/>
            <person name="Novick P.A."/>
            <person name="Miller E.S."/>
            <person name="Mayer E.S."/>
            <person name="Marzillier J.Y."/>
            <person name="Mageeney C.M."/>
            <person name="MacGibeny M.A."/>
            <person name="Li W."/>
            <person name="Lee J.Y."/>
            <person name="Kinnersley M.A."/>
            <person name="King-Smith C."/>
            <person name="King R.A."/>
            <person name="Kenna M.A."/>
            <person name="Kearse M.G."/>
            <person name="Johnson B.K."/>
            <person name="Johnson A.A."/>
            <person name="Johnson C.M."/>
            <person name="Hughes L.E."/>
            <person name="Harrison M."/>
            <person name="Guild N.A."/>
            <person name="Gilbert J.L."/>
            <person name="Fillman C.L."/>
            <person name="Felton C.M."/>
            <person name="Dunbar D.A."/>
            <person name="Dennehy J.J."/>
            <person name="DeJong R.J."/>
            <person name="Carson S."/>
            <person name="Burnett S.H."/>
            <person name="Breakwell D.P."/>
            <person name="Berrios J.E."/>
            <person name="Benjamin R.C."/>
            <person name="Anderson J.J."/>
            <person name="Bradley K.W."/>
            <person name="Khaja R."/>
            <person name="Lee E."/>
            <person name="Barker L.P."/>
            <person name="Lewis M.F."/>
            <person name="Jordan T.C."/>
            <person name="Cresawn S.G."/>
            <person name="Grace M.A."/>
            <person name="Pope W.H."/>
            <person name="Ko C."/>
            <person name="Russell D.A."/>
            <person name="Peebles C.L."/>
            <person name="Lawrence J.L."/>
            <person name="Hendrix R.W."/>
            <person name="Hatfull G.F."/>
        </authorList>
    </citation>
    <scope>NUCLEOTIDE SEQUENCE [LARGE SCALE GENOMIC DNA]</scope>
</reference>
<accession>D3JZF5</accession>
<dbReference type="GeneID" id="22111036"/>
<name>D3JZF5_9CAUD</name>